<dbReference type="Proteomes" id="UP000229370">
    <property type="component" value="Unassembled WGS sequence"/>
</dbReference>
<dbReference type="Pfam" id="PF05973">
    <property type="entry name" value="Gp49"/>
    <property type="match status" value="1"/>
</dbReference>
<gene>
    <name evidence="1" type="ORF">CO007_00575</name>
</gene>
<name>A0A2M8GP20_9BACT</name>
<reference evidence="2" key="1">
    <citation type="submission" date="2017-09" db="EMBL/GenBank/DDBJ databases">
        <title>Depth-based differentiation of microbial function through sediment-hosted aquifers and enrichment of novel symbionts in the deep terrestrial subsurface.</title>
        <authorList>
            <person name="Probst A.J."/>
            <person name="Ladd B."/>
            <person name="Jarett J.K."/>
            <person name="Geller-Mcgrath D.E."/>
            <person name="Sieber C.M.K."/>
            <person name="Emerson J.B."/>
            <person name="Anantharaman K."/>
            <person name="Thomas B.C."/>
            <person name="Malmstrom R."/>
            <person name="Stieglmeier M."/>
            <person name="Klingl A."/>
            <person name="Woyke T."/>
            <person name="Ryan C.M."/>
            <person name="Banfield J.F."/>
        </authorList>
    </citation>
    <scope>NUCLEOTIDE SEQUENCE [LARGE SCALE GENOMIC DNA]</scope>
</reference>
<dbReference type="InterPro" id="IPR009241">
    <property type="entry name" value="HigB-like"/>
</dbReference>
<accession>A0A2M8GP20</accession>
<proteinExistence type="predicted"/>
<comment type="caution">
    <text evidence="1">The sequence shown here is derived from an EMBL/GenBank/DDBJ whole genome shotgun (WGS) entry which is preliminary data.</text>
</comment>
<protein>
    <recommendedName>
        <fullName evidence="3">Type II toxin-antitoxin system RelE/ParE family toxin</fullName>
    </recommendedName>
</protein>
<dbReference type="EMBL" id="PFQK01000015">
    <property type="protein sequence ID" value="PJC82229.1"/>
    <property type="molecule type" value="Genomic_DNA"/>
</dbReference>
<sequence>MSQEYKIVLYKTQRGSKIIENYIDDQNSSTKTKIVNIFRLLREYGFNLLKTHWMKKIHSHPALYELRVKSINEYRFMLVYHENIFTILSGFVKKTQKTPKEEISLAIKRYKEFCC</sequence>
<evidence type="ECO:0008006" key="3">
    <source>
        <dbReference type="Google" id="ProtNLM"/>
    </source>
</evidence>
<dbReference type="AlphaFoldDB" id="A0A2M8GP20"/>
<evidence type="ECO:0000313" key="2">
    <source>
        <dbReference type="Proteomes" id="UP000229370"/>
    </source>
</evidence>
<organism evidence="1 2">
    <name type="scientific">Candidatus Roizmanbacteria bacterium CG_4_8_14_3_um_filter_36_10</name>
    <dbReference type="NCBI Taxonomy" id="1974834"/>
    <lineage>
        <taxon>Bacteria</taxon>
        <taxon>Candidatus Roizmaniibacteriota</taxon>
    </lineage>
</organism>
<evidence type="ECO:0000313" key="1">
    <source>
        <dbReference type="EMBL" id="PJC82229.1"/>
    </source>
</evidence>